<dbReference type="EMBL" id="QRMS01000001">
    <property type="protein sequence ID" value="RHJ89330.1"/>
    <property type="molecule type" value="Genomic_DNA"/>
</dbReference>
<evidence type="ECO:0000313" key="7">
    <source>
        <dbReference type="EMBL" id="RHJ89330.1"/>
    </source>
</evidence>
<evidence type="ECO:0000256" key="3">
    <source>
        <dbReference type="ARBA" id="ARBA00022692"/>
    </source>
</evidence>
<feature type="transmembrane region" description="Helical" evidence="6">
    <location>
        <begin position="74"/>
        <end position="95"/>
    </location>
</feature>
<dbReference type="InterPro" id="IPR050367">
    <property type="entry name" value="APC_superfamily"/>
</dbReference>
<keyword evidence="5 6" id="KW-0472">Membrane</keyword>
<evidence type="ECO:0000256" key="6">
    <source>
        <dbReference type="SAM" id="Phobius"/>
    </source>
</evidence>
<reference evidence="7 8" key="1">
    <citation type="submission" date="2018-08" db="EMBL/GenBank/DDBJ databases">
        <title>A genome reference for cultivated species of the human gut microbiota.</title>
        <authorList>
            <person name="Zou Y."/>
            <person name="Xue W."/>
            <person name="Luo G."/>
        </authorList>
    </citation>
    <scope>NUCLEOTIDE SEQUENCE [LARGE SCALE GENOMIC DNA]</scope>
    <source>
        <strain evidence="7 8">AM07-24</strain>
    </source>
</reference>
<feature type="transmembrane region" description="Helical" evidence="6">
    <location>
        <begin position="315"/>
        <end position="344"/>
    </location>
</feature>
<feature type="transmembrane region" description="Helical" evidence="6">
    <location>
        <begin position="268"/>
        <end position="291"/>
    </location>
</feature>
<dbReference type="InterPro" id="IPR002293">
    <property type="entry name" value="AA/rel_permease1"/>
</dbReference>
<name>A0A415E6N9_9FIRM</name>
<evidence type="ECO:0000256" key="2">
    <source>
        <dbReference type="ARBA" id="ARBA00022475"/>
    </source>
</evidence>
<dbReference type="AlphaFoldDB" id="A0A415E6N9"/>
<comment type="subcellular location">
    <subcellularLocation>
        <location evidence="1">Cell membrane</location>
        <topology evidence="1">Multi-pass membrane protein</topology>
    </subcellularLocation>
</comment>
<feature type="transmembrane region" description="Helical" evidence="6">
    <location>
        <begin position="47"/>
        <end position="68"/>
    </location>
</feature>
<accession>A0A415E6N9</accession>
<dbReference type="Gene3D" id="1.20.1740.10">
    <property type="entry name" value="Amino acid/polyamine transporter I"/>
    <property type="match status" value="1"/>
</dbReference>
<dbReference type="GO" id="GO:0022857">
    <property type="term" value="F:transmembrane transporter activity"/>
    <property type="evidence" value="ECO:0007669"/>
    <property type="project" value="InterPro"/>
</dbReference>
<dbReference type="PANTHER" id="PTHR42770">
    <property type="entry name" value="AMINO ACID TRANSPORTER-RELATED"/>
    <property type="match status" value="1"/>
</dbReference>
<feature type="transmembrane region" description="Helical" evidence="6">
    <location>
        <begin position="229"/>
        <end position="248"/>
    </location>
</feature>
<feature type="transmembrane region" description="Helical" evidence="6">
    <location>
        <begin position="390"/>
        <end position="413"/>
    </location>
</feature>
<organism evidence="7 8">
    <name type="scientific">Emergencia timonensis</name>
    <dbReference type="NCBI Taxonomy" id="1776384"/>
    <lineage>
        <taxon>Bacteria</taxon>
        <taxon>Bacillati</taxon>
        <taxon>Bacillota</taxon>
        <taxon>Clostridia</taxon>
        <taxon>Peptostreptococcales</taxon>
        <taxon>Anaerovoracaceae</taxon>
        <taxon>Emergencia</taxon>
    </lineage>
</organism>
<dbReference type="GO" id="GO:0005886">
    <property type="term" value="C:plasma membrane"/>
    <property type="evidence" value="ECO:0007669"/>
    <property type="project" value="UniProtKB-SubCell"/>
</dbReference>
<sequence length="507" mass="54199">MKISKESKYEIITRKGVYFMDAMKKQSVENANIERASLAKTLGRGDVWALAFGSIVGWGWVMLAGSWVTLAGTVGAIIAFIVAIVFCSIIGMAYAELTPAIPLAGGSLVFAYRAGGYTFGWISAWAMCFAYVAVASWEGPAFGSAIDYLVGLPQIGHLWTIEGYDVYAPWLLVSIAGTIFTIACHWFGMNIVAKFNTIAAIALVIGGIVFFVGGVTLGDMANAAPAFHGGSEGLIAVLLMAPAMFVGFDVIPQSVEEMNLPLKQIGKLVIFAICLGGLWYILMILGVAFGAPAEVTAAASIPVADVATYVFNSKIFGSLIIVAGIGGILTSWNAMYLGATRILFAMSRAKMLPAAFGKLHPKHNSPTNALLLTGGVGILGALLGKNALSWFVDASSFGVVVGYLCVSIAFYVLKFKEPNLERPFRSPGGKFMGILAIIASCAFIVLYLPFGPGAGLGMHEWMMVALWTVIGIILYIITKGKFKNVPEGEREMLIFGEDYAREEYLDR</sequence>
<protein>
    <submittedName>
        <fullName evidence="7">APC family permease</fullName>
    </submittedName>
</protein>
<evidence type="ECO:0000313" key="8">
    <source>
        <dbReference type="Proteomes" id="UP000284841"/>
    </source>
</evidence>
<dbReference type="PIRSF" id="PIRSF006060">
    <property type="entry name" value="AA_transporter"/>
    <property type="match status" value="1"/>
</dbReference>
<evidence type="ECO:0000256" key="5">
    <source>
        <dbReference type="ARBA" id="ARBA00023136"/>
    </source>
</evidence>
<dbReference type="OrthoDB" id="9762947at2"/>
<evidence type="ECO:0000256" key="1">
    <source>
        <dbReference type="ARBA" id="ARBA00004651"/>
    </source>
</evidence>
<dbReference type="Pfam" id="PF13520">
    <property type="entry name" value="AA_permease_2"/>
    <property type="match status" value="1"/>
</dbReference>
<comment type="caution">
    <text evidence="7">The sequence shown here is derived from an EMBL/GenBank/DDBJ whole genome shotgun (WGS) entry which is preliminary data.</text>
</comment>
<feature type="transmembrane region" description="Helical" evidence="6">
    <location>
        <begin position="167"/>
        <end position="188"/>
    </location>
</feature>
<evidence type="ECO:0000256" key="4">
    <source>
        <dbReference type="ARBA" id="ARBA00022989"/>
    </source>
</evidence>
<keyword evidence="3 6" id="KW-0812">Transmembrane</keyword>
<keyword evidence="4 6" id="KW-1133">Transmembrane helix</keyword>
<dbReference type="Proteomes" id="UP000284841">
    <property type="component" value="Unassembled WGS sequence"/>
</dbReference>
<proteinExistence type="predicted"/>
<dbReference type="STRING" id="1776384.GCA_900086585_02634"/>
<gene>
    <name evidence="7" type="ORF">DW099_01775</name>
</gene>
<feature type="transmembrane region" description="Helical" evidence="6">
    <location>
        <begin position="433"/>
        <end position="450"/>
    </location>
</feature>
<feature type="transmembrane region" description="Helical" evidence="6">
    <location>
        <begin position="365"/>
        <end position="384"/>
    </location>
</feature>
<feature type="transmembrane region" description="Helical" evidence="6">
    <location>
        <begin position="116"/>
        <end position="134"/>
    </location>
</feature>
<keyword evidence="8" id="KW-1185">Reference proteome</keyword>
<feature type="transmembrane region" description="Helical" evidence="6">
    <location>
        <begin position="456"/>
        <end position="477"/>
    </location>
</feature>
<feature type="transmembrane region" description="Helical" evidence="6">
    <location>
        <begin position="195"/>
        <end position="217"/>
    </location>
</feature>
<keyword evidence="2" id="KW-1003">Cell membrane</keyword>
<dbReference type="PANTHER" id="PTHR42770:SF7">
    <property type="entry name" value="MEMBRANE PROTEIN"/>
    <property type="match status" value="1"/>
</dbReference>